<keyword evidence="2" id="KW-1185">Reference proteome</keyword>
<reference evidence="1" key="2">
    <citation type="submission" date="2020-06" db="EMBL/GenBank/DDBJ databases">
        <title>Helianthus annuus Genome sequencing and assembly Release 2.</title>
        <authorList>
            <person name="Gouzy J."/>
            <person name="Langlade N."/>
            <person name="Munos S."/>
        </authorList>
    </citation>
    <scope>NUCLEOTIDE SEQUENCE</scope>
    <source>
        <tissue evidence="1">Leaves</tissue>
    </source>
</reference>
<evidence type="ECO:0000313" key="2">
    <source>
        <dbReference type="Proteomes" id="UP000215914"/>
    </source>
</evidence>
<proteinExistence type="predicted"/>
<name>A0A9K3EKJ1_HELAN</name>
<comment type="caution">
    <text evidence="1">The sequence shown here is derived from an EMBL/GenBank/DDBJ whole genome shotgun (WGS) entry which is preliminary data.</text>
</comment>
<evidence type="ECO:0000313" key="1">
    <source>
        <dbReference type="EMBL" id="KAF5774531.1"/>
    </source>
</evidence>
<dbReference type="EMBL" id="MNCJ02000328">
    <property type="protein sequence ID" value="KAF5774531.1"/>
    <property type="molecule type" value="Genomic_DNA"/>
</dbReference>
<accession>A0A9K3EKJ1</accession>
<dbReference type="AlphaFoldDB" id="A0A9K3EKJ1"/>
<dbReference type="Gramene" id="mRNA:HanXRQr2_Chr13g0601551">
    <property type="protein sequence ID" value="mRNA:HanXRQr2_Chr13g0601551"/>
    <property type="gene ID" value="HanXRQr2_Chr13g0601551"/>
</dbReference>
<protein>
    <submittedName>
        <fullName evidence="1">Uncharacterized protein</fullName>
    </submittedName>
</protein>
<organism evidence="1 2">
    <name type="scientific">Helianthus annuus</name>
    <name type="common">Common sunflower</name>
    <dbReference type="NCBI Taxonomy" id="4232"/>
    <lineage>
        <taxon>Eukaryota</taxon>
        <taxon>Viridiplantae</taxon>
        <taxon>Streptophyta</taxon>
        <taxon>Embryophyta</taxon>
        <taxon>Tracheophyta</taxon>
        <taxon>Spermatophyta</taxon>
        <taxon>Magnoliopsida</taxon>
        <taxon>eudicotyledons</taxon>
        <taxon>Gunneridae</taxon>
        <taxon>Pentapetalae</taxon>
        <taxon>asterids</taxon>
        <taxon>campanulids</taxon>
        <taxon>Asterales</taxon>
        <taxon>Asteraceae</taxon>
        <taxon>Asteroideae</taxon>
        <taxon>Heliantheae alliance</taxon>
        <taxon>Heliantheae</taxon>
        <taxon>Helianthus</taxon>
    </lineage>
</organism>
<reference evidence="1" key="1">
    <citation type="journal article" date="2017" name="Nature">
        <title>The sunflower genome provides insights into oil metabolism, flowering and Asterid evolution.</title>
        <authorList>
            <person name="Badouin H."/>
            <person name="Gouzy J."/>
            <person name="Grassa C.J."/>
            <person name="Murat F."/>
            <person name="Staton S.E."/>
            <person name="Cottret L."/>
            <person name="Lelandais-Briere C."/>
            <person name="Owens G.L."/>
            <person name="Carrere S."/>
            <person name="Mayjonade B."/>
            <person name="Legrand L."/>
            <person name="Gill N."/>
            <person name="Kane N.C."/>
            <person name="Bowers J.E."/>
            <person name="Hubner S."/>
            <person name="Bellec A."/>
            <person name="Berard A."/>
            <person name="Berges H."/>
            <person name="Blanchet N."/>
            <person name="Boniface M.C."/>
            <person name="Brunel D."/>
            <person name="Catrice O."/>
            <person name="Chaidir N."/>
            <person name="Claudel C."/>
            <person name="Donnadieu C."/>
            <person name="Faraut T."/>
            <person name="Fievet G."/>
            <person name="Helmstetter N."/>
            <person name="King M."/>
            <person name="Knapp S.J."/>
            <person name="Lai Z."/>
            <person name="Le Paslier M.C."/>
            <person name="Lippi Y."/>
            <person name="Lorenzon L."/>
            <person name="Mandel J.R."/>
            <person name="Marage G."/>
            <person name="Marchand G."/>
            <person name="Marquand E."/>
            <person name="Bret-Mestries E."/>
            <person name="Morien E."/>
            <person name="Nambeesan S."/>
            <person name="Nguyen T."/>
            <person name="Pegot-Espagnet P."/>
            <person name="Pouilly N."/>
            <person name="Raftis F."/>
            <person name="Sallet E."/>
            <person name="Schiex T."/>
            <person name="Thomas J."/>
            <person name="Vandecasteele C."/>
            <person name="Vares D."/>
            <person name="Vear F."/>
            <person name="Vautrin S."/>
            <person name="Crespi M."/>
            <person name="Mangin B."/>
            <person name="Burke J.M."/>
            <person name="Salse J."/>
            <person name="Munos S."/>
            <person name="Vincourt P."/>
            <person name="Rieseberg L.H."/>
            <person name="Langlade N.B."/>
        </authorList>
    </citation>
    <scope>NUCLEOTIDE SEQUENCE</scope>
    <source>
        <tissue evidence="1">Leaves</tissue>
    </source>
</reference>
<gene>
    <name evidence="1" type="ORF">HanXRQr2_Chr13g0601551</name>
</gene>
<dbReference type="Proteomes" id="UP000215914">
    <property type="component" value="Unassembled WGS sequence"/>
</dbReference>
<sequence>MSSSLNMNTSGSGAGCQMALVDLREGSTGPITVMVCRKWDVTSVNGRYMSTDYVVSDKKV</sequence>